<dbReference type="PANTHER" id="PTHR48098:SF6">
    <property type="entry name" value="FERRI-BACILLIBACTIN ESTERASE BESA"/>
    <property type="match status" value="1"/>
</dbReference>
<dbReference type="Pfam" id="PF00756">
    <property type="entry name" value="Esterase"/>
    <property type="match status" value="1"/>
</dbReference>
<dbReference type="AlphaFoldDB" id="A0A4R8DS25"/>
<comment type="caution">
    <text evidence="1">The sequence shown here is derived from an EMBL/GenBank/DDBJ whole genome shotgun (WGS) entry which is preliminary data.</text>
</comment>
<organism evidence="1 2">
    <name type="scientific">Dinghuibacter silviterrae</name>
    <dbReference type="NCBI Taxonomy" id="1539049"/>
    <lineage>
        <taxon>Bacteria</taxon>
        <taxon>Pseudomonadati</taxon>
        <taxon>Bacteroidota</taxon>
        <taxon>Chitinophagia</taxon>
        <taxon>Chitinophagales</taxon>
        <taxon>Chitinophagaceae</taxon>
        <taxon>Dinghuibacter</taxon>
    </lineage>
</organism>
<evidence type="ECO:0000313" key="2">
    <source>
        <dbReference type="Proteomes" id="UP000294498"/>
    </source>
</evidence>
<dbReference type="SUPFAM" id="SSF53474">
    <property type="entry name" value="alpha/beta-Hydrolases"/>
    <property type="match status" value="1"/>
</dbReference>
<dbReference type="Proteomes" id="UP000294498">
    <property type="component" value="Unassembled WGS sequence"/>
</dbReference>
<protein>
    <submittedName>
        <fullName evidence="1">Putative alpha/beta superfamily hydrolase</fullName>
    </submittedName>
</protein>
<sequence>MRIIATADRVVHLEKLEFASAFLRRHVRLDTYLPDPVEDPSDLRLLLFNDGQDVGGMGLPVLLEQLQGPPVLCVGIHAGKDRLSEYGTAARADYKGRGSKAFLYTHFIVQELLPFLEKTYRVTFAERAFAGFSLGGLSAMDIVWNHPHLFRTAGVFSGSFWWRFKGYDDGYSEETDRIMHAQVRSGRGGSPEQRFFFECGTADETADRNHNGVIDVIDDTLDLIGDMEESGIPRTNIHYLEVPGGKHDKDTWAAALPEFLEWGWGR</sequence>
<dbReference type="EMBL" id="SODV01000001">
    <property type="protein sequence ID" value="TDX01044.1"/>
    <property type="molecule type" value="Genomic_DNA"/>
</dbReference>
<dbReference type="GO" id="GO:0016787">
    <property type="term" value="F:hydrolase activity"/>
    <property type="evidence" value="ECO:0007669"/>
    <property type="project" value="UniProtKB-KW"/>
</dbReference>
<dbReference type="InterPro" id="IPR050583">
    <property type="entry name" value="Mycobacterial_A85_antigen"/>
</dbReference>
<dbReference type="OrthoDB" id="9784036at2"/>
<dbReference type="PANTHER" id="PTHR48098">
    <property type="entry name" value="ENTEROCHELIN ESTERASE-RELATED"/>
    <property type="match status" value="1"/>
</dbReference>
<reference evidence="1 2" key="1">
    <citation type="submission" date="2019-03" db="EMBL/GenBank/DDBJ databases">
        <title>Genomic Encyclopedia of Type Strains, Phase IV (KMG-IV): sequencing the most valuable type-strain genomes for metagenomic binning, comparative biology and taxonomic classification.</title>
        <authorList>
            <person name="Goeker M."/>
        </authorList>
    </citation>
    <scope>NUCLEOTIDE SEQUENCE [LARGE SCALE GENOMIC DNA]</scope>
    <source>
        <strain evidence="1 2">DSM 100059</strain>
    </source>
</reference>
<gene>
    <name evidence="1" type="ORF">EDB95_2075</name>
</gene>
<evidence type="ECO:0000313" key="1">
    <source>
        <dbReference type="EMBL" id="TDX01044.1"/>
    </source>
</evidence>
<keyword evidence="2" id="KW-1185">Reference proteome</keyword>
<dbReference type="Gene3D" id="3.40.50.1820">
    <property type="entry name" value="alpha/beta hydrolase"/>
    <property type="match status" value="1"/>
</dbReference>
<dbReference type="InterPro" id="IPR000801">
    <property type="entry name" value="Esterase-like"/>
</dbReference>
<dbReference type="InterPro" id="IPR029058">
    <property type="entry name" value="AB_hydrolase_fold"/>
</dbReference>
<name>A0A4R8DS25_9BACT</name>
<proteinExistence type="predicted"/>
<dbReference type="RefSeq" id="WP_133993261.1">
    <property type="nucleotide sequence ID" value="NZ_SODV01000001.1"/>
</dbReference>
<keyword evidence="1" id="KW-0378">Hydrolase</keyword>
<accession>A0A4R8DS25</accession>